<dbReference type="InterPro" id="IPR034149">
    <property type="entry name" value="TOPRIM_TopoI"/>
</dbReference>
<evidence type="ECO:0000259" key="12">
    <source>
        <dbReference type="PROSITE" id="PS52039"/>
    </source>
</evidence>
<feature type="region of interest" description="Interaction with DNA" evidence="8">
    <location>
        <begin position="166"/>
        <end position="171"/>
    </location>
</feature>
<comment type="similarity">
    <text evidence="2 8">Belongs to the type IA topoisomerase family.</text>
</comment>
<feature type="site" description="Interaction with DNA" evidence="8">
    <location>
        <position position="142"/>
    </location>
</feature>
<reference evidence="14" key="1">
    <citation type="journal article" date="2012" name="Stand. Genomic Sci.">
        <title>Permanent draft genome sequence of the gliding predator Saprospira grandis strain Sa g1 (= HR1).</title>
        <authorList>
            <person name="Mavromatis K."/>
            <person name="Chertkov O."/>
            <person name="Lapidus A."/>
            <person name="Nolan M."/>
            <person name="Lucas S."/>
            <person name="Tice H."/>
            <person name="Del Rio T.G."/>
            <person name="Cheng J.F."/>
            <person name="Han C."/>
            <person name="Tapia R."/>
            <person name="Bruce D."/>
            <person name="Goodwin L.A."/>
            <person name="Pitluck S."/>
            <person name="Huntemann M."/>
            <person name="Liolios K."/>
            <person name="Pagani I."/>
            <person name="Ivanova N."/>
            <person name="Mikhailova N."/>
            <person name="Pati A."/>
            <person name="Chen A."/>
            <person name="Palaniappan K."/>
            <person name="Land M."/>
            <person name="Brambilla E.M."/>
            <person name="Rohde M."/>
            <person name="Spring S."/>
            <person name="Goker M."/>
            <person name="Detter J.C."/>
            <person name="Bristow J."/>
            <person name="Eisen J.A."/>
            <person name="Markowitz V."/>
            <person name="Hugenholtz P."/>
            <person name="Kyrpides N.C."/>
            <person name="Klenk H.P."/>
            <person name="Woyke T."/>
        </authorList>
    </citation>
    <scope>NUCLEOTIDE SEQUENCE [LARGE SCALE GENOMIC DNA]</scope>
    <source>
        <strain evidence="14">DSM 2844</strain>
    </source>
</reference>
<organism evidence="13 14">
    <name type="scientific">Saprospira grandis DSM 2844</name>
    <dbReference type="NCBI Taxonomy" id="694433"/>
    <lineage>
        <taxon>Bacteria</taxon>
        <taxon>Pseudomonadati</taxon>
        <taxon>Bacteroidota</taxon>
        <taxon>Saprospiria</taxon>
        <taxon>Saprospirales</taxon>
        <taxon>Saprospiraceae</taxon>
        <taxon>Saprospira</taxon>
    </lineage>
</organism>
<keyword evidence="5 8" id="KW-0799">Topoisomerase</keyword>
<feature type="site" description="Interaction with DNA" evidence="8">
    <location>
        <position position="33"/>
    </location>
</feature>
<dbReference type="PROSITE" id="PS50880">
    <property type="entry name" value="TOPRIM"/>
    <property type="match status" value="1"/>
</dbReference>
<dbReference type="InterPro" id="IPR028612">
    <property type="entry name" value="Topoisom_1_IA"/>
</dbReference>
<feature type="active site" description="O-(5'-phospho-DNA)-tyrosine intermediate" evidence="8">
    <location>
        <position position="299"/>
    </location>
</feature>
<dbReference type="Gene3D" id="3.40.50.140">
    <property type="match status" value="1"/>
</dbReference>
<dbReference type="SMART" id="SM00436">
    <property type="entry name" value="TOP1Bc"/>
    <property type="match status" value="1"/>
</dbReference>
<dbReference type="EC" id="5.6.2.1" evidence="8"/>
<dbReference type="Gene3D" id="1.10.460.10">
    <property type="entry name" value="Topoisomerase I, domain 2"/>
    <property type="match status" value="1"/>
</dbReference>
<dbReference type="Pfam" id="PF01751">
    <property type="entry name" value="Toprim"/>
    <property type="match status" value="1"/>
</dbReference>
<dbReference type="InterPro" id="IPR025589">
    <property type="entry name" value="Toprim_C_rpt"/>
</dbReference>
<dbReference type="InterPro" id="IPR013825">
    <property type="entry name" value="Topo_IA_cen_sub2"/>
</dbReference>
<evidence type="ECO:0000256" key="10">
    <source>
        <dbReference type="SAM" id="MobiDB-lite"/>
    </source>
</evidence>
<dbReference type="InterPro" id="IPR023405">
    <property type="entry name" value="Topo_IA_core_domain"/>
</dbReference>
<keyword evidence="6 8" id="KW-0238">DNA-binding</keyword>
<dbReference type="NCBIfam" id="TIGR01051">
    <property type="entry name" value="topA_bact"/>
    <property type="match status" value="1"/>
</dbReference>
<dbReference type="SUPFAM" id="SSF56712">
    <property type="entry name" value="Prokaryotic type I DNA topoisomerase"/>
    <property type="match status" value="1"/>
</dbReference>
<evidence type="ECO:0000313" key="13">
    <source>
        <dbReference type="EMBL" id="EJF54182.1"/>
    </source>
</evidence>
<dbReference type="OrthoDB" id="9804262at2"/>
<dbReference type="Pfam" id="PF01131">
    <property type="entry name" value="Topoisom_bac"/>
    <property type="match status" value="2"/>
</dbReference>
<dbReference type="InterPro" id="IPR000380">
    <property type="entry name" value="Topo_IA"/>
</dbReference>
<dbReference type="AlphaFoldDB" id="J0P9D6"/>
<dbReference type="RefSeq" id="WP_002659914.1">
    <property type="nucleotide sequence ID" value="NZ_JH719942.1"/>
</dbReference>
<evidence type="ECO:0000256" key="9">
    <source>
        <dbReference type="SAM" id="Coils"/>
    </source>
</evidence>
<accession>J0P9D6</accession>
<dbReference type="SMART" id="SM00493">
    <property type="entry name" value="TOPRIM"/>
    <property type="match status" value="1"/>
</dbReference>
<dbReference type="HOGENOM" id="CLU_002929_3_2_10"/>
<dbReference type="Gene3D" id="2.70.20.10">
    <property type="entry name" value="Topoisomerase I, domain 3"/>
    <property type="match status" value="1"/>
</dbReference>
<sequence>MAKNLLIVESPAKAKTIEKYLGKDFTVKSSFGHIRDLIKNSKDKKAIEVDNNYKVHYEISPAKRKVVSELKSWVKKVDEVWLATDEDREGEAISWHLAKVLNLDVHKTKRIVFREITKPALQKAITAPRLIDLDLVNAQQARRVLDRLVGFELSELLWKKIRGKLSAGRVQSVAVRLVVEKERAIDEFSPQAFFAGTASFLVPNERGGTSKLQAKLYSRESKSKELHIDTVEEAQALLKDCIAAEFTIEDIEVKDSKRRPPAPFTTSTLQQDASHKLYFSVSKTMQVAQRLYEAGHITYMRTDSTNLSQTAMQALEAEIKSSFGPKYYQARSFNNKKGAQEAHEAIRPTNVEKKVVSNNRDEQRLYDLIRKRTLASQMADALLEKTTVTINISSRPNEIFLAKGEVIKFEGFLALYLLHKEEEEEEDDSNSDLLPPMKLGQKLKNENIDATERFSRGPSRYAEASLVKELEKRGIGRPSTYAPTITKIMDPSRGYVTKETREGQERNYRKLSLVQEAAEIKAEELTEKYGTEKNKLFASDLGKQVTDFLMEHFGDIMDYNFTADVEDRLDKVAEGQEQWQKMLDLIYKPFHELVEQTAEDADRVTGERILGKDPKTGHTLLVRIGRYGPLAQIGAPDELGEEEKPQYANLKREQSIETITFEEALELFKLPRNIGSYKGQELEVNAGRYGPYVKFDGKFISLPKGADPISFTYEEAIPLVEARIKEDAPIGHFKDLPITKGAGRFGPFVKWNKLFVSITKGSGFQLETITEAQAVELIEAKLEKEANRYIQKWPDYALNIENGRWGPFIRSGKKSYKLLNAEGKKLTPEEAKEVTVERAIELVEEQGGKVKKPKAKKTTAKKKTTSKKASTKKKTTTKKTK</sequence>
<evidence type="ECO:0000256" key="6">
    <source>
        <dbReference type="ARBA" id="ARBA00023125"/>
    </source>
</evidence>
<dbReference type="InterPro" id="IPR003601">
    <property type="entry name" value="Topo_IA_2"/>
</dbReference>
<keyword evidence="3" id="KW-0479">Metal-binding</keyword>
<feature type="domain" description="Topo IA-type catalytic" evidence="12">
    <location>
        <begin position="132"/>
        <end position="594"/>
    </location>
</feature>
<feature type="site" description="Interaction with DNA" evidence="8">
    <location>
        <position position="143"/>
    </location>
</feature>
<dbReference type="InterPro" id="IPR013826">
    <property type="entry name" value="Topo_IA_cen_sub3"/>
</dbReference>
<comment type="function">
    <text evidence="8">Releases the supercoiling and torsional tension of DNA, which is introduced during the DNA replication and transcription, by transiently cleaving and rejoining one strand of the DNA duplex. Introduces a single-strand break via transesterification at a target site in duplex DNA. The scissile phosphodiester is attacked by the catalytic tyrosine of the enzyme, resulting in the formation of a DNA-(5'-phosphotyrosyl)-enzyme intermediate and the expulsion of a 3'-OH DNA strand. The free DNA strand then undergoes passage around the unbroken strand, thus removing DNA supercoils. Finally, in the religation step, the DNA 3'-OH attacks the covalent intermediate to expel the active-site tyrosine and restore the DNA phosphodiester backbone.</text>
</comment>
<protein>
    <recommendedName>
        <fullName evidence="8">DNA topoisomerase 1</fullName>
        <ecNumber evidence="8">5.6.2.1</ecNumber>
    </recommendedName>
    <alternativeName>
        <fullName evidence="8">DNA topoisomerase I</fullName>
    </alternativeName>
</protein>
<dbReference type="PANTHER" id="PTHR42785">
    <property type="entry name" value="DNA TOPOISOMERASE, TYPE IA, CORE"/>
    <property type="match status" value="1"/>
</dbReference>
<dbReference type="InterPro" id="IPR023406">
    <property type="entry name" value="Topo_IA_AS"/>
</dbReference>
<feature type="domain" description="Toprim" evidence="11">
    <location>
        <begin position="3"/>
        <end position="116"/>
    </location>
</feature>
<dbReference type="InterPro" id="IPR006171">
    <property type="entry name" value="TOPRIM_dom"/>
</dbReference>
<evidence type="ECO:0000256" key="3">
    <source>
        <dbReference type="ARBA" id="ARBA00022723"/>
    </source>
</evidence>
<comment type="subunit">
    <text evidence="8">Monomer.</text>
</comment>
<feature type="coiled-coil region" evidence="9">
    <location>
        <begin position="508"/>
        <end position="535"/>
    </location>
</feature>
<dbReference type="GO" id="GO:0003917">
    <property type="term" value="F:DNA topoisomerase type I (single strand cut, ATP-independent) activity"/>
    <property type="evidence" value="ECO:0007669"/>
    <property type="project" value="UniProtKB-UniRule"/>
</dbReference>
<dbReference type="CDD" id="cd00186">
    <property type="entry name" value="TOP1Ac"/>
    <property type="match status" value="1"/>
</dbReference>
<evidence type="ECO:0000256" key="1">
    <source>
        <dbReference type="ARBA" id="ARBA00000213"/>
    </source>
</evidence>
<dbReference type="HAMAP" id="MF_00952">
    <property type="entry name" value="Topoisom_1_prok"/>
    <property type="match status" value="1"/>
</dbReference>
<dbReference type="PROSITE" id="PS52039">
    <property type="entry name" value="TOPO_IA_2"/>
    <property type="match status" value="1"/>
</dbReference>
<dbReference type="Proteomes" id="UP000005113">
    <property type="component" value="Unassembled WGS sequence"/>
</dbReference>
<evidence type="ECO:0000256" key="2">
    <source>
        <dbReference type="ARBA" id="ARBA00009446"/>
    </source>
</evidence>
<keyword evidence="9" id="KW-0175">Coiled coil</keyword>
<dbReference type="InterPro" id="IPR013824">
    <property type="entry name" value="Topo_IA_cen_sub1"/>
</dbReference>
<dbReference type="EMBL" id="JH719942">
    <property type="protein sequence ID" value="EJF54182.1"/>
    <property type="molecule type" value="Genomic_DNA"/>
</dbReference>
<dbReference type="PROSITE" id="PS00396">
    <property type="entry name" value="TOPO_IA_1"/>
    <property type="match status" value="1"/>
</dbReference>
<feature type="site" description="Interaction with DNA" evidence="8">
    <location>
        <position position="493"/>
    </location>
</feature>
<proteinExistence type="inferred from homology"/>
<keyword evidence="4" id="KW-0460">Magnesium</keyword>
<dbReference type="CDD" id="cd03363">
    <property type="entry name" value="TOPRIM_TopoIA_TopoI"/>
    <property type="match status" value="1"/>
</dbReference>
<comment type="catalytic activity">
    <reaction evidence="1 8">
        <text>ATP-independent breakage of single-stranded DNA, followed by passage and rejoining.</text>
        <dbReference type="EC" id="5.6.2.1"/>
    </reaction>
</comment>
<dbReference type="InterPro" id="IPR003602">
    <property type="entry name" value="Topo_IA_DNA-bd_dom"/>
</dbReference>
<dbReference type="Gene3D" id="1.10.290.10">
    <property type="entry name" value="Topoisomerase I, domain 4"/>
    <property type="match status" value="1"/>
</dbReference>
<feature type="region of interest" description="Disordered" evidence="10">
    <location>
        <begin position="847"/>
        <end position="881"/>
    </location>
</feature>
<gene>
    <name evidence="8" type="primary">topA</name>
    <name evidence="13" type="ORF">SapgrDRAFT_2523</name>
</gene>
<dbReference type="GO" id="GO:0003677">
    <property type="term" value="F:DNA binding"/>
    <property type="evidence" value="ECO:0007669"/>
    <property type="project" value="UniProtKB-KW"/>
</dbReference>
<feature type="compositionally biased region" description="Basic residues" evidence="10">
    <location>
        <begin position="849"/>
        <end position="881"/>
    </location>
</feature>
<dbReference type="PANTHER" id="PTHR42785:SF1">
    <property type="entry name" value="DNA TOPOISOMERASE"/>
    <property type="match status" value="1"/>
</dbReference>
<dbReference type="Pfam" id="PF13368">
    <property type="entry name" value="Toprim_C_rpt"/>
    <property type="match status" value="4"/>
</dbReference>
<dbReference type="InterPro" id="IPR005733">
    <property type="entry name" value="TopoI_bac-type"/>
</dbReference>
<evidence type="ECO:0000256" key="7">
    <source>
        <dbReference type="ARBA" id="ARBA00023235"/>
    </source>
</evidence>
<dbReference type="InterPro" id="IPR013497">
    <property type="entry name" value="Topo_IA_cen"/>
</dbReference>
<comment type="caution">
    <text evidence="8">Lacks conserved residue(s) required for the propagation of feature annotation.</text>
</comment>
<name>J0P9D6_9BACT</name>
<evidence type="ECO:0000256" key="5">
    <source>
        <dbReference type="ARBA" id="ARBA00023029"/>
    </source>
</evidence>
<keyword evidence="7 8" id="KW-0413">Isomerase</keyword>
<evidence type="ECO:0000256" key="4">
    <source>
        <dbReference type="ARBA" id="ARBA00022842"/>
    </source>
</evidence>
<dbReference type="GO" id="GO:0046872">
    <property type="term" value="F:metal ion binding"/>
    <property type="evidence" value="ECO:0007669"/>
    <property type="project" value="UniProtKB-KW"/>
</dbReference>
<evidence type="ECO:0000259" key="11">
    <source>
        <dbReference type="PROSITE" id="PS50880"/>
    </source>
</evidence>
<dbReference type="SMART" id="SM00437">
    <property type="entry name" value="TOP1Ac"/>
    <property type="match status" value="1"/>
</dbReference>
<feature type="site" description="Interaction with DNA" evidence="8">
    <location>
        <position position="146"/>
    </location>
</feature>
<feature type="site" description="Interaction with DNA" evidence="8">
    <location>
        <position position="158"/>
    </location>
</feature>
<evidence type="ECO:0000256" key="8">
    <source>
        <dbReference type="HAMAP-Rule" id="MF_00952"/>
    </source>
</evidence>
<feature type="site" description="Interaction with DNA" evidence="8">
    <location>
        <position position="301"/>
    </location>
</feature>
<dbReference type="PRINTS" id="PR00417">
    <property type="entry name" value="PRTPISMRASEI"/>
</dbReference>
<evidence type="ECO:0000313" key="14">
    <source>
        <dbReference type="Proteomes" id="UP000005113"/>
    </source>
</evidence>
<dbReference type="GO" id="GO:0006265">
    <property type="term" value="P:DNA topological change"/>
    <property type="evidence" value="ECO:0007669"/>
    <property type="project" value="UniProtKB-UniRule"/>
</dbReference>